<evidence type="ECO:0000256" key="4">
    <source>
        <dbReference type="ARBA" id="ARBA00023157"/>
    </source>
</evidence>
<dbReference type="Gene3D" id="2.10.25.10">
    <property type="entry name" value="Laminin"/>
    <property type="match status" value="2"/>
</dbReference>
<keyword evidence="10" id="KW-1185">Reference proteome</keyword>
<sequence length="975" mass="108052">MHTFLGTCTYTLVRVCNSSSVVPVTISGKNEDRGQRGATYLKEVYIDIYGNRITLQKNKAILLNKERVHTPVKNRLRGVSIGNVGIYMVVEADFGLLVKYDGNQHLEISLPESYFSKVCGMCGNYNGQRGDELLMPNGMQANNVTQFGNSWKVEADSDAGCLPDTQEELGPPCTAEEKPGIENQCNVLKSDTFKPCHHLIEPDLFIQTCIYDMCKYDGMLSTLCAITQAYVDTCKKQGVIIKWRTSTFCPLPCPSNSYYTECASPCPATCNNIYASSLCEKPAECTEGCVCNEGYVLSDDQCVLLSDCGCRDDEDNYYSAGESWIKPHCSHKCKCQKDNTIQCQLYGCDAWEICILNNKGKYQCKPTGFGKCLIIGDPHYLTFDGLMHHFQGKHTYMLSQTVSSIPDRLPSFSIEGKNKLFPGVSHISFLQEIHVTVYNHTVWFRQKKQLVLDGVKTIPPAQPHEGLRIYQRPTRIYMETDFGLSISYDGAENLDITLANTYKNKVEGLCGNFDGKYKNDFTKPDGTQVKDVDVFGESWKVPITRTFSRRRREVLSDEELDNVELNTGLAGGCDPRELSLVNATSKCGILTDPKGPFVKCQSNVSVEFFQMGCAFDLCVEAENNAVLCRHLEQYALVCQENGITLENWRAQTPCEMQCPPNSKYSSCMTACPDSCGNLVASSECESPCVEGCECLPGYVLSGYDCVPYKECGCSFLNTYYKTGETFVTDDCSQACECTTSSSVACTRAACSSRKICAIANFTRGCYILVPPKPGNSLVYIIVGVSANRNHRPRCDHLPGCVAIQVKMAANDSFSLAYLGNPQPGDLIEIFRPAYQHWALYLGDGYIINVAPVEEGAASSLASAKSVFSRKALVKMQLLKDVVGSDTYRINNKYDDAYTPLPVEEIIRRSEFLIGQEVSYDLLGNNCEHFVTLLRYGEGVSEQANRAISAIGFVTAAAGAVSLLGFFQNKSRERHY</sequence>
<dbReference type="AlphaFoldDB" id="M7BFU6"/>
<evidence type="ECO:0000256" key="2">
    <source>
        <dbReference type="ARBA" id="ARBA00022729"/>
    </source>
</evidence>
<name>M7BFU6_CHEMY</name>
<dbReference type="eggNOG" id="KOG1216">
    <property type="taxonomic scope" value="Eukaryota"/>
</dbReference>
<feature type="domain" description="VWFD" evidence="7">
    <location>
        <begin position="370"/>
        <end position="549"/>
    </location>
</feature>
<keyword evidence="2" id="KW-0732">Signal</keyword>
<evidence type="ECO:0000259" key="7">
    <source>
        <dbReference type="PROSITE" id="PS51233"/>
    </source>
</evidence>
<evidence type="ECO:0000256" key="5">
    <source>
        <dbReference type="ARBA" id="ARBA00023180"/>
    </source>
</evidence>
<keyword evidence="5" id="KW-0325">Glycoprotein</keyword>
<dbReference type="FunFam" id="2.10.25.10:FF:000055">
    <property type="entry name" value="alpha-tectorin isoform X1"/>
    <property type="match status" value="2"/>
</dbReference>
<dbReference type="InterPro" id="IPR001846">
    <property type="entry name" value="VWF_type-D"/>
</dbReference>
<dbReference type="Pfam" id="PF12714">
    <property type="entry name" value="TILa"/>
    <property type="match status" value="2"/>
</dbReference>
<dbReference type="SMART" id="SM00832">
    <property type="entry name" value="C8"/>
    <property type="match status" value="2"/>
</dbReference>
<evidence type="ECO:0000256" key="3">
    <source>
        <dbReference type="ARBA" id="ARBA00023136"/>
    </source>
</evidence>
<dbReference type="InterPro" id="IPR025615">
    <property type="entry name" value="TILa_dom"/>
</dbReference>
<accession>M7BFU6</accession>
<comment type="subcellular location">
    <subcellularLocation>
        <location evidence="1">Membrane</location>
    </subcellularLocation>
</comment>
<evidence type="ECO:0000256" key="6">
    <source>
        <dbReference type="SAM" id="Phobius"/>
    </source>
</evidence>
<dbReference type="SMART" id="SM00216">
    <property type="entry name" value="VWD"/>
    <property type="match status" value="2"/>
</dbReference>
<keyword evidence="6" id="KW-0812">Transmembrane</keyword>
<keyword evidence="6" id="KW-1133">Transmembrane helix</keyword>
<dbReference type="Proteomes" id="UP000031443">
    <property type="component" value="Unassembled WGS sequence"/>
</dbReference>
<dbReference type="Pfam" id="PF08742">
    <property type="entry name" value="C8"/>
    <property type="match status" value="2"/>
</dbReference>
<dbReference type="InterPro" id="IPR036084">
    <property type="entry name" value="Ser_inhib-like_sf"/>
</dbReference>
<dbReference type="InterPro" id="IPR007053">
    <property type="entry name" value="LRAT_dom"/>
</dbReference>
<dbReference type="EMBL" id="KB573444">
    <property type="protein sequence ID" value="EMP27107.1"/>
    <property type="molecule type" value="Genomic_DNA"/>
</dbReference>
<evidence type="ECO:0000313" key="10">
    <source>
        <dbReference type="Proteomes" id="UP000031443"/>
    </source>
</evidence>
<protein>
    <submittedName>
        <fullName evidence="9">Zonadhesin</fullName>
    </submittedName>
</protein>
<dbReference type="STRING" id="8469.M7BFU6"/>
<feature type="domain" description="LRAT" evidence="8">
    <location>
        <begin position="826"/>
        <end position="942"/>
    </location>
</feature>
<dbReference type="Pfam" id="PF01826">
    <property type="entry name" value="TIL"/>
    <property type="match status" value="2"/>
</dbReference>
<dbReference type="InterPro" id="IPR052749">
    <property type="entry name" value="Alpha-tectorin"/>
</dbReference>
<gene>
    <name evidence="9" type="ORF">UY3_15801</name>
</gene>
<keyword evidence="4" id="KW-1015">Disulfide bond</keyword>
<feature type="domain" description="VWFD" evidence="7">
    <location>
        <begin position="1"/>
        <end position="162"/>
    </location>
</feature>
<dbReference type="Gene3D" id="3.90.1720.10">
    <property type="entry name" value="endopeptidase domain like (from Nostoc punctiforme)"/>
    <property type="match status" value="1"/>
</dbReference>
<proteinExistence type="predicted"/>
<evidence type="ECO:0000259" key="8">
    <source>
        <dbReference type="PROSITE" id="PS51934"/>
    </source>
</evidence>
<keyword evidence="3 6" id="KW-0472">Membrane</keyword>
<organism evidence="9 10">
    <name type="scientific">Chelonia mydas</name>
    <name type="common">Green sea-turtle</name>
    <name type="synonym">Chelonia agassizi</name>
    <dbReference type="NCBI Taxonomy" id="8469"/>
    <lineage>
        <taxon>Eukaryota</taxon>
        <taxon>Metazoa</taxon>
        <taxon>Chordata</taxon>
        <taxon>Craniata</taxon>
        <taxon>Vertebrata</taxon>
        <taxon>Euteleostomi</taxon>
        <taxon>Archelosauria</taxon>
        <taxon>Testudinata</taxon>
        <taxon>Testudines</taxon>
        <taxon>Cryptodira</taxon>
        <taxon>Durocryptodira</taxon>
        <taxon>Americhelydia</taxon>
        <taxon>Chelonioidea</taxon>
        <taxon>Cheloniidae</taxon>
        <taxon>Chelonia</taxon>
    </lineage>
</organism>
<feature type="transmembrane region" description="Helical" evidence="6">
    <location>
        <begin position="946"/>
        <end position="966"/>
    </location>
</feature>
<dbReference type="Pfam" id="PF04970">
    <property type="entry name" value="LRAT"/>
    <property type="match status" value="1"/>
</dbReference>
<evidence type="ECO:0000313" key="9">
    <source>
        <dbReference type="EMBL" id="EMP27107.1"/>
    </source>
</evidence>
<dbReference type="GO" id="GO:0016020">
    <property type="term" value="C:membrane"/>
    <property type="evidence" value="ECO:0007669"/>
    <property type="project" value="UniProtKB-SubCell"/>
</dbReference>
<evidence type="ECO:0000256" key="1">
    <source>
        <dbReference type="ARBA" id="ARBA00004370"/>
    </source>
</evidence>
<dbReference type="Pfam" id="PF00094">
    <property type="entry name" value="VWD"/>
    <property type="match status" value="2"/>
</dbReference>
<dbReference type="PANTHER" id="PTHR46160:SF9">
    <property type="entry name" value="PROTEIN PRY2-RELATED"/>
    <property type="match status" value="1"/>
</dbReference>
<dbReference type="PANTHER" id="PTHR46160">
    <property type="entry name" value="ALPHA-TECTORIN-RELATED"/>
    <property type="match status" value="1"/>
</dbReference>
<dbReference type="PROSITE" id="PS51233">
    <property type="entry name" value="VWFD"/>
    <property type="match status" value="2"/>
</dbReference>
<dbReference type="CDD" id="cd19941">
    <property type="entry name" value="TIL"/>
    <property type="match status" value="2"/>
</dbReference>
<dbReference type="InterPro" id="IPR014853">
    <property type="entry name" value="VWF/SSPO/ZAN-like_Cys-rich_dom"/>
</dbReference>
<dbReference type="PROSITE" id="PS51934">
    <property type="entry name" value="LRAT"/>
    <property type="match status" value="1"/>
</dbReference>
<dbReference type="InterPro" id="IPR002919">
    <property type="entry name" value="TIL_dom"/>
</dbReference>
<reference evidence="10" key="1">
    <citation type="journal article" date="2013" name="Nat. Genet.">
        <title>The draft genomes of soft-shell turtle and green sea turtle yield insights into the development and evolution of the turtle-specific body plan.</title>
        <authorList>
            <person name="Wang Z."/>
            <person name="Pascual-Anaya J."/>
            <person name="Zadissa A."/>
            <person name="Li W."/>
            <person name="Niimura Y."/>
            <person name="Huang Z."/>
            <person name="Li C."/>
            <person name="White S."/>
            <person name="Xiong Z."/>
            <person name="Fang D."/>
            <person name="Wang B."/>
            <person name="Ming Y."/>
            <person name="Chen Y."/>
            <person name="Zheng Y."/>
            <person name="Kuraku S."/>
            <person name="Pignatelli M."/>
            <person name="Herrero J."/>
            <person name="Beal K."/>
            <person name="Nozawa M."/>
            <person name="Li Q."/>
            <person name="Wang J."/>
            <person name="Zhang H."/>
            <person name="Yu L."/>
            <person name="Shigenobu S."/>
            <person name="Wang J."/>
            <person name="Liu J."/>
            <person name="Flicek P."/>
            <person name="Searle S."/>
            <person name="Wang J."/>
            <person name="Kuratani S."/>
            <person name="Yin Y."/>
            <person name="Aken B."/>
            <person name="Zhang G."/>
            <person name="Irie N."/>
        </authorList>
    </citation>
    <scope>NUCLEOTIDE SEQUENCE [LARGE SCALE GENOMIC DNA]</scope>
</reference>
<dbReference type="SUPFAM" id="SSF57567">
    <property type="entry name" value="Serine protease inhibitors"/>
    <property type="match status" value="2"/>
</dbReference>